<sequence length="284" mass="32737">MGNSSSSTPSQSSANQNPNRSSTNSSSSWKPTPNDIFIVNELLKRKGNLPNELNYEILRLSEYWTEDEVNLNHTVLVHEDQKVLFDLDLLNDLEYMKYVFNGFQRLVQLEHEDTSDLVEERNGLRDVGLDGSSNRACKTLTAKVMKIEWKGWSSYPEDHGTYRNSWTWTEATLYDRCSQTPSLPSDHSSWYRVSTNVHARRQPTLHQSVWFSDHPFLLDLNQRLFQLAQSDESWHSIGFGLAAVAKFNGWENTIESMSIRIEFNLIIPDHPACMGSRLNHKDKL</sequence>
<evidence type="ECO:0000256" key="1">
    <source>
        <dbReference type="SAM" id="MobiDB-lite"/>
    </source>
</evidence>
<dbReference type="OrthoDB" id="66095at2759"/>
<dbReference type="AlphaFoldDB" id="F4SBM6"/>
<accession>F4SBM6</accession>
<dbReference type="VEuPathDB" id="FungiDB:MELLADRAFT_113952"/>
<feature type="region of interest" description="Disordered" evidence="1">
    <location>
        <begin position="1"/>
        <end position="30"/>
    </location>
</feature>
<dbReference type="GeneID" id="18925151"/>
<name>F4SBM6_MELLP</name>
<dbReference type="RefSeq" id="XP_007418777.1">
    <property type="nucleotide sequence ID" value="XM_007418715.1"/>
</dbReference>
<reference evidence="3" key="1">
    <citation type="journal article" date="2011" name="Proc. Natl. Acad. Sci. U.S.A.">
        <title>Obligate biotrophy features unraveled by the genomic analysis of rust fungi.</title>
        <authorList>
            <person name="Duplessis S."/>
            <person name="Cuomo C.A."/>
            <person name="Lin Y.-C."/>
            <person name="Aerts A."/>
            <person name="Tisserant E."/>
            <person name="Veneault-Fourrey C."/>
            <person name="Joly D.L."/>
            <person name="Hacquard S."/>
            <person name="Amselem J."/>
            <person name="Cantarel B.L."/>
            <person name="Chiu R."/>
            <person name="Coutinho P.M."/>
            <person name="Feau N."/>
            <person name="Field M."/>
            <person name="Frey P."/>
            <person name="Gelhaye E."/>
            <person name="Goldberg J."/>
            <person name="Grabherr M.G."/>
            <person name="Kodira C.D."/>
            <person name="Kohler A."/>
            <person name="Kuees U."/>
            <person name="Lindquist E.A."/>
            <person name="Lucas S.M."/>
            <person name="Mago R."/>
            <person name="Mauceli E."/>
            <person name="Morin E."/>
            <person name="Murat C."/>
            <person name="Pangilinan J.L."/>
            <person name="Park R."/>
            <person name="Pearson M."/>
            <person name="Quesneville H."/>
            <person name="Rouhier N."/>
            <person name="Sakthikumar S."/>
            <person name="Salamov A.A."/>
            <person name="Schmutz J."/>
            <person name="Selles B."/>
            <person name="Shapiro H."/>
            <person name="Tanguay P."/>
            <person name="Tuskan G.A."/>
            <person name="Henrissat B."/>
            <person name="Van de Peer Y."/>
            <person name="Rouze P."/>
            <person name="Ellis J.G."/>
            <person name="Dodds P.N."/>
            <person name="Schein J.E."/>
            <person name="Zhong S."/>
            <person name="Hamelin R.C."/>
            <person name="Grigoriev I.V."/>
            <person name="Szabo L.J."/>
            <person name="Martin F."/>
        </authorList>
    </citation>
    <scope>NUCLEOTIDE SEQUENCE [LARGE SCALE GENOMIC DNA]</scope>
    <source>
        <strain evidence="3">98AG31 / pathotype 3-4-7</strain>
    </source>
</reference>
<keyword evidence="3" id="KW-1185">Reference proteome</keyword>
<dbReference type="KEGG" id="mlr:MELLADRAFT_113952"/>
<organism evidence="3">
    <name type="scientific">Melampsora larici-populina (strain 98AG31 / pathotype 3-4-7)</name>
    <name type="common">Poplar leaf rust fungus</name>
    <dbReference type="NCBI Taxonomy" id="747676"/>
    <lineage>
        <taxon>Eukaryota</taxon>
        <taxon>Fungi</taxon>
        <taxon>Dikarya</taxon>
        <taxon>Basidiomycota</taxon>
        <taxon>Pucciniomycotina</taxon>
        <taxon>Pucciniomycetes</taxon>
        <taxon>Pucciniales</taxon>
        <taxon>Melampsoraceae</taxon>
        <taxon>Melampsora</taxon>
    </lineage>
</organism>
<dbReference type="HOGENOM" id="CLU_980331_0_0_1"/>
<evidence type="ECO:0000313" key="2">
    <source>
        <dbReference type="EMBL" id="EGF97958.1"/>
    </source>
</evidence>
<evidence type="ECO:0000313" key="3">
    <source>
        <dbReference type="Proteomes" id="UP000001072"/>
    </source>
</evidence>
<dbReference type="InParanoid" id="F4SBM6"/>
<dbReference type="eggNOG" id="ENOG502SM5C">
    <property type="taxonomic scope" value="Eukaryota"/>
</dbReference>
<feature type="compositionally biased region" description="Low complexity" evidence="1">
    <location>
        <begin position="1"/>
        <end position="28"/>
    </location>
</feature>
<proteinExistence type="predicted"/>
<dbReference type="STRING" id="747676.F4SBM6"/>
<gene>
    <name evidence="2" type="ORF">MELLADRAFT_113952</name>
</gene>
<dbReference type="EMBL" id="GL883191">
    <property type="protein sequence ID" value="EGF97958.1"/>
    <property type="molecule type" value="Genomic_DNA"/>
</dbReference>
<dbReference type="Proteomes" id="UP000001072">
    <property type="component" value="Unassembled WGS sequence"/>
</dbReference>
<protein>
    <submittedName>
        <fullName evidence="2">Uncharacterized protein</fullName>
    </submittedName>
</protein>